<reference evidence="2 3" key="1">
    <citation type="submission" date="2018-12" db="EMBL/GenBank/DDBJ databases">
        <authorList>
            <person name="Yu L."/>
        </authorList>
    </citation>
    <scope>NUCLEOTIDE SEQUENCE [LARGE SCALE GENOMIC DNA]</scope>
    <source>
        <strain evidence="2 3">11S</strain>
    </source>
</reference>
<feature type="domain" description="Calcineurin-like phosphoesterase" evidence="1">
    <location>
        <begin position="50"/>
        <end position="179"/>
    </location>
</feature>
<dbReference type="OrthoDB" id="9807890at2"/>
<accession>A0A3S0JVM3</accession>
<gene>
    <name evidence="2" type="ORF">EKG36_12390</name>
</gene>
<protein>
    <submittedName>
        <fullName evidence="2">Serine/threonine protein phosphatase</fullName>
    </submittedName>
</protein>
<dbReference type="Gene3D" id="3.60.21.10">
    <property type="match status" value="1"/>
</dbReference>
<organism evidence="2 3">
    <name type="scientific">Halomonas nitroreducens</name>
    <dbReference type="NCBI Taxonomy" id="447425"/>
    <lineage>
        <taxon>Bacteria</taxon>
        <taxon>Pseudomonadati</taxon>
        <taxon>Pseudomonadota</taxon>
        <taxon>Gammaproteobacteria</taxon>
        <taxon>Oceanospirillales</taxon>
        <taxon>Halomonadaceae</taxon>
        <taxon>Halomonas</taxon>
    </lineage>
</organism>
<dbReference type="Proteomes" id="UP000267400">
    <property type="component" value="Unassembled WGS sequence"/>
</dbReference>
<dbReference type="SUPFAM" id="SSF56300">
    <property type="entry name" value="Metallo-dependent phosphatases"/>
    <property type="match status" value="1"/>
</dbReference>
<evidence type="ECO:0000259" key="1">
    <source>
        <dbReference type="Pfam" id="PF00149"/>
    </source>
</evidence>
<dbReference type="GO" id="GO:0005737">
    <property type="term" value="C:cytoplasm"/>
    <property type="evidence" value="ECO:0007669"/>
    <property type="project" value="TreeGrafter"/>
</dbReference>
<dbReference type="PANTHER" id="PTHR42850">
    <property type="entry name" value="METALLOPHOSPHOESTERASE"/>
    <property type="match status" value="1"/>
</dbReference>
<dbReference type="EMBL" id="RXNS01000011">
    <property type="protein sequence ID" value="RTR02392.1"/>
    <property type="molecule type" value="Genomic_DNA"/>
</dbReference>
<sequence>MCWSSVASPSACSWCIPWGTISTRSCAASWAGATAWETEVSKAVLEGYDLIGDVHGCGATLASLLERLGYHQRGGVYRHPRRKVIFLGDLIDRGPRIRLAVTIARRMVEEGEALIVMGNHEVNALAYSHRAPPGLGREWLREHTPRHNRIVRETLEQYRDHPQEWEDALAWFMDIPLCLELDGLRVVHACWDQALVEALRRERPDARIDIDFLTAAVQPGTRAFRILDRLTRGSHIPLPEGIQIQSGDGFTRRSFRAHFWARSPKTWGDVVFQPDNLPGELELRALAEAERARLSFYGPEEPPLFIGHYWCEGIPALPAPNIACLDYSAVKFGRLVAYRWSGESRLDANHFVWIRVPREEQARPQPWEIDFD</sequence>
<dbReference type="InterPro" id="IPR004843">
    <property type="entry name" value="Calcineurin-like_PHP"/>
</dbReference>
<dbReference type="InterPro" id="IPR029052">
    <property type="entry name" value="Metallo-depent_PP-like"/>
</dbReference>
<dbReference type="Pfam" id="PF00149">
    <property type="entry name" value="Metallophos"/>
    <property type="match status" value="1"/>
</dbReference>
<comment type="caution">
    <text evidence="2">The sequence shown here is derived from an EMBL/GenBank/DDBJ whole genome shotgun (WGS) entry which is preliminary data.</text>
</comment>
<dbReference type="AlphaFoldDB" id="A0A3S0JVM3"/>
<proteinExistence type="predicted"/>
<evidence type="ECO:0000313" key="2">
    <source>
        <dbReference type="EMBL" id="RTR02392.1"/>
    </source>
</evidence>
<dbReference type="InterPro" id="IPR050126">
    <property type="entry name" value="Ap4A_hydrolase"/>
</dbReference>
<name>A0A3S0JVM3_9GAMM</name>
<dbReference type="GO" id="GO:0016791">
    <property type="term" value="F:phosphatase activity"/>
    <property type="evidence" value="ECO:0007669"/>
    <property type="project" value="TreeGrafter"/>
</dbReference>
<keyword evidence="3" id="KW-1185">Reference proteome</keyword>
<dbReference type="PANTHER" id="PTHR42850:SF7">
    <property type="entry name" value="BIS(5'-NUCLEOSYL)-TETRAPHOSPHATASE PRPE [ASYMMETRICAL]"/>
    <property type="match status" value="1"/>
</dbReference>
<evidence type="ECO:0000313" key="3">
    <source>
        <dbReference type="Proteomes" id="UP000267400"/>
    </source>
</evidence>